<feature type="domain" description="Type II secretion system protein GspG C-terminal" evidence="12">
    <location>
        <begin position="39"/>
        <end position="147"/>
    </location>
</feature>
<dbReference type="Pfam" id="PF07963">
    <property type="entry name" value="N_methyl"/>
    <property type="match status" value="1"/>
</dbReference>
<keyword evidence="5" id="KW-0488">Methylation</keyword>
<dbReference type="GO" id="GO:0005886">
    <property type="term" value="C:plasma membrane"/>
    <property type="evidence" value="ECO:0007669"/>
    <property type="project" value="UniProtKB-SubCell"/>
</dbReference>
<dbReference type="AlphaFoldDB" id="A0A1B7XB47"/>
<keyword evidence="7 11" id="KW-0812">Transmembrane</keyword>
<comment type="subcellular location">
    <subcellularLocation>
        <location evidence="1">Cell inner membrane</location>
        <topology evidence="1">Single-pass membrane protein</topology>
    </subcellularLocation>
</comment>
<evidence type="ECO:0000256" key="1">
    <source>
        <dbReference type="ARBA" id="ARBA00004377"/>
    </source>
</evidence>
<dbReference type="RefSeq" id="WP_066856097.1">
    <property type="nucleotide sequence ID" value="NZ_JXMS01000020.1"/>
</dbReference>
<dbReference type="InterPro" id="IPR012902">
    <property type="entry name" value="N_methyl_site"/>
</dbReference>
<evidence type="ECO:0000256" key="11">
    <source>
        <dbReference type="SAM" id="Phobius"/>
    </source>
</evidence>
<dbReference type="STRING" id="1560234.SP90_11335"/>
<dbReference type="GO" id="GO:0015628">
    <property type="term" value="P:protein secretion by the type II secretion system"/>
    <property type="evidence" value="ECO:0007669"/>
    <property type="project" value="InterPro"/>
</dbReference>
<keyword evidence="9 11" id="KW-0472">Membrane</keyword>
<evidence type="ECO:0000256" key="5">
    <source>
        <dbReference type="ARBA" id="ARBA00022481"/>
    </source>
</evidence>
<evidence type="ECO:0000256" key="10">
    <source>
        <dbReference type="SAM" id="MobiDB-lite"/>
    </source>
</evidence>
<feature type="region of interest" description="Disordered" evidence="10">
    <location>
        <begin position="131"/>
        <end position="150"/>
    </location>
</feature>
<feature type="compositionally biased region" description="Acidic residues" evidence="10">
    <location>
        <begin position="132"/>
        <end position="141"/>
    </location>
</feature>
<dbReference type="Gene3D" id="3.30.700.10">
    <property type="entry name" value="Glycoprotein, Type 4 Pilin"/>
    <property type="match status" value="1"/>
</dbReference>
<comment type="caution">
    <text evidence="13">The sequence shown here is derived from an EMBL/GenBank/DDBJ whole genome shotgun (WGS) entry which is preliminary data.</text>
</comment>
<proteinExistence type="inferred from homology"/>
<comment type="similarity">
    <text evidence="2">Belongs to the GSP G family.</text>
</comment>
<protein>
    <recommendedName>
        <fullName evidence="3">Type II secretion system core protein G</fullName>
    </recommendedName>
</protein>
<evidence type="ECO:0000256" key="7">
    <source>
        <dbReference type="ARBA" id="ARBA00022692"/>
    </source>
</evidence>
<organism evidence="13 14">
    <name type="scientific">Halodesulfovibrio spirochaetisodalis</name>
    <dbReference type="NCBI Taxonomy" id="1560234"/>
    <lineage>
        <taxon>Bacteria</taxon>
        <taxon>Pseudomonadati</taxon>
        <taxon>Thermodesulfobacteriota</taxon>
        <taxon>Desulfovibrionia</taxon>
        <taxon>Desulfovibrionales</taxon>
        <taxon>Desulfovibrionaceae</taxon>
        <taxon>Halodesulfovibrio</taxon>
    </lineage>
</organism>
<evidence type="ECO:0000313" key="14">
    <source>
        <dbReference type="Proteomes" id="UP000091979"/>
    </source>
</evidence>
<name>A0A1B7XB47_9BACT</name>
<evidence type="ECO:0000313" key="13">
    <source>
        <dbReference type="EMBL" id="OBQ46592.1"/>
    </source>
</evidence>
<dbReference type="NCBIfam" id="TIGR01710">
    <property type="entry name" value="typeII_sec_gspG"/>
    <property type="match status" value="1"/>
</dbReference>
<evidence type="ECO:0000256" key="2">
    <source>
        <dbReference type="ARBA" id="ARBA00009984"/>
    </source>
</evidence>
<keyword evidence="6" id="KW-0997">Cell inner membrane</keyword>
<dbReference type="GO" id="GO:0015627">
    <property type="term" value="C:type II protein secretion system complex"/>
    <property type="evidence" value="ECO:0007669"/>
    <property type="project" value="InterPro"/>
</dbReference>
<evidence type="ECO:0000256" key="4">
    <source>
        <dbReference type="ARBA" id="ARBA00022475"/>
    </source>
</evidence>
<dbReference type="EMBL" id="JXMS01000020">
    <property type="protein sequence ID" value="OBQ46592.1"/>
    <property type="molecule type" value="Genomic_DNA"/>
</dbReference>
<dbReference type="PATRIC" id="fig|1560234.3.peg.1349"/>
<gene>
    <name evidence="13" type="ORF">SP90_11335</name>
</gene>
<keyword evidence="14" id="KW-1185">Reference proteome</keyword>
<dbReference type="Proteomes" id="UP000091979">
    <property type="component" value="Unassembled WGS sequence"/>
</dbReference>
<dbReference type="NCBIfam" id="TIGR02532">
    <property type="entry name" value="IV_pilin_GFxxxE"/>
    <property type="match status" value="1"/>
</dbReference>
<accession>A0A1B7XB47</accession>
<dbReference type="InterPro" id="IPR013545">
    <property type="entry name" value="T2SS_protein-GspG_C"/>
</dbReference>
<sequence length="150" mass="16691">MNIQSNKPEQSKESGFTLMELMVVIVILGILASIVVPRFLDEPHKARVIKTKMQIQGLSTAAKKYYLDNGYYPSTEQGLQALVEKPTVGRIPKHYPSGGYIAKIPTDPWENDYVYLSPGEHEAFEIISFGADGEEGGENDGTDIQSWNLE</sequence>
<dbReference type="Pfam" id="PF08334">
    <property type="entry name" value="T2SSG"/>
    <property type="match status" value="1"/>
</dbReference>
<dbReference type="SUPFAM" id="SSF54523">
    <property type="entry name" value="Pili subunits"/>
    <property type="match status" value="1"/>
</dbReference>
<dbReference type="InterPro" id="IPR000983">
    <property type="entry name" value="Bac_GSPG_pilin"/>
</dbReference>
<keyword evidence="8 11" id="KW-1133">Transmembrane helix</keyword>
<dbReference type="PRINTS" id="PR00813">
    <property type="entry name" value="BCTERIALGSPG"/>
</dbReference>
<dbReference type="InterPro" id="IPR045584">
    <property type="entry name" value="Pilin-like"/>
</dbReference>
<evidence type="ECO:0000256" key="9">
    <source>
        <dbReference type="ARBA" id="ARBA00023136"/>
    </source>
</evidence>
<feature type="transmembrane region" description="Helical" evidence="11">
    <location>
        <begin position="21"/>
        <end position="40"/>
    </location>
</feature>
<evidence type="ECO:0000256" key="3">
    <source>
        <dbReference type="ARBA" id="ARBA00020042"/>
    </source>
</evidence>
<evidence type="ECO:0000256" key="6">
    <source>
        <dbReference type="ARBA" id="ARBA00022519"/>
    </source>
</evidence>
<keyword evidence="4" id="KW-1003">Cell membrane</keyword>
<dbReference type="PANTHER" id="PTHR30093:SF44">
    <property type="entry name" value="TYPE II SECRETION SYSTEM CORE PROTEIN G"/>
    <property type="match status" value="1"/>
</dbReference>
<reference evidence="13 14" key="1">
    <citation type="submission" date="2015-01" db="EMBL/GenBank/DDBJ databases">
        <title>Desulfovibrio sp. JC271 draft genome sequence.</title>
        <authorList>
            <person name="Shivani Y."/>
            <person name="Subhash Y."/>
            <person name="Sasikala C."/>
            <person name="Ramana C.V."/>
        </authorList>
    </citation>
    <scope>NUCLEOTIDE SEQUENCE [LARGE SCALE GENOMIC DNA]</scope>
    <source>
        <strain evidence="13 14">JC271</strain>
    </source>
</reference>
<evidence type="ECO:0000259" key="12">
    <source>
        <dbReference type="Pfam" id="PF08334"/>
    </source>
</evidence>
<dbReference type="InterPro" id="IPR010054">
    <property type="entry name" value="Type2_sec_GspG"/>
</dbReference>
<dbReference type="PANTHER" id="PTHR30093">
    <property type="entry name" value="GENERAL SECRETION PATHWAY PROTEIN G"/>
    <property type="match status" value="1"/>
</dbReference>
<evidence type="ECO:0000256" key="8">
    <source>
        <dbReference type="ARBA" id="ARBA00022989"/>
    </source>
</evidence>